<dbReference type="PaxDb" id="2850-Phatr6817"/>
<dbReference type="GO" id="GO:0000981">
    <property type="term" value="F:DNA-binding transcription factor activity, RNA polymerase II-specific"/>
    <property type="evidence" value="ECO:0007669"/>
    <property type="project" value="TreeGrafter"/>
</dbReference>
<dbReference type="Pfam" id="PF00249">
    <property type="entry name" value="Myb_DNA-binding"/>
    <property type="match status" value="2"/>
</dbReference>
<sequence>PWTADEDDLIRRHVQRHGLKGWTLLAKERMPGRRGKQCRERWINQLDPDIDRTGWRFPEDLFLLQGLTRWGPKWALIAKQLPGRPENNAKNRFNAYLHPKIEKYLA</sequence>
<dbReference type="GO" id="GO:0005634">
    <property type="term" value="C:nucleus"/>
    <property type="evidence" value="ECO:0007669"/>
    <property type="project" value="TreeGrafter"/>
</dbReference>
<protein>
    <submittedName>
        <fullName evidence="5">Uncharacterized protein</fullName>
    </submittedName>
</protein>
<dbReference type="GO" id="GO:0000978">
    <property type="term" value="F:RNA polymerase II cis-regulatory region sequence-specific DNA binding"/>
    <property type="evidence" value="ECO:0007669"/>
    <property type="project" value="TreeGrafter"/>
</dbReference>
<dbReference type="PROSITE" id="PS50090">
    <property type="entry name" value="MYB_LIKE"/>
    <property type="match status" value="2"/>
</dbReference>
<dbReference type="PROSITE" id="PS51294">
    <property type="entry name" value="HTH_MYB"/>
    <property type="match status" value="2"/>
</dbReference>
<dbReference type="PANTHER" id="PTHR45614:SF274">
    <property type="entry name" value="MYB-LIKE DNA-BINDING PROTEIN"/>
    <property type="match status" value="1"/>
</dbReference>
<feature type="domain" description="HTH myb-type" evidence="4">
    <location>
        <begin position="1"/>
        <end position="50"/>
    </location>
</feature>
<evidence type="ECO:0000256" key="1">
    <source>
        <dbReference type="ARBA" id="ARBA00022737"/>
    </source>
</evidence>
<dbReference type="eggNOG" id="KOG0048">
    <property type="taxonomic scope" value="Eukaryota"/>
</dbReference>
<dbReference type="CDD" id="cd00167">
    <property type="entry name" value="SANT"/>
    <property type="match status" value="2"/>
</dbReference>
<evidence type="ECO:0000259" key="4">
    <source>
        <dbReference type="PROSITE" id="PS51294"/>
    </source>
</evidence>
<proteinExistence type="predicted"/>
<keyword evidence="1" id="KW-0677">Repeat</keyword>
<feature type="domain" description="Myb-like" evidence="3">
    <location>
        <begin position="47"/>
        <end position="97"/>
    </location>
</feature>
<dbReference type="InterPro" id="IPR050560">
    <property type="entry name" value="MYB_TF"/>
</dbReference>
<dbReference type="STRING" id="556484.B7FWB3"/>
<dbReference type="Proteomes" id="UP000000759">
    <property type="component" value="Chromosome 6"/>
</dbReference>
<organism evidence="5 6">
    <name type="scientific">Phaeodactylum tricornutum (strain CCAP 1055/1)</name>
    <dbReference type="NCBI Taxonomy" id="556484"/>
    <lineage>
        <taxon>Eukaryota</taxon>
        <taxon>Sar</taxon>
        <taxon>Stramenopiles</taxon>
        <taxon>Ochrophyta</taxon>
        <taxon>Bacillariophyta</taxon>
        <taxon>Bacillariophyceae</taxon>
        <taxon>Bacillariophycidae</taxon>
        <taxon>Naviculales</taxon>
        <taxon>Phaeodactylaceae</taxon>
        <taxon>Phaeodactylum</taxon>
    </lineage>
</organism>
<dbReference type="EMBL" id="CM000609">
    <property type="protein sequence ID" value="EEC48954.1"/>
    <property type="molecule type" value="Genomic_DNA"/>
</dbReference>
<evidence type="ECO:0000259" key="3">
    <source>
        <dbReference type="PROSITE" id="PS50090"/>
    </source>
</evidence>
<feature type="domain" description="HTH myb-type" evidence="4">
    <location>
        <begin position="59"/>
        <end position="101"/>
    </location>
</feature>
<dbReference type="AlphaFoldDB" id="B7FWB3"/>
<dbReference type="OrthoDB" id="2143914at2759"/>
<dbReference type="GeneID" id="7200070"/>
<dbReference type="Gene3D" id="1.10.10.60">
    <property type="entry name" value="Homeodomain-like"/>
    <property type="match status" value="2"/>
</dbReference>
<dbReference type="RefSeq" id="XP_002179131.1">
    <property type="nucleotide sequence ID" value="XM_002179095.1"/>
</dbReference>
<dbReference type="InterPro" id="IPR009057">
    <property type="entry name" value="Homeodomain-like_sf"/>
</dbReference>
<name>B7FWB3_PHATC</name>
<feature type="non-terminal residue" evidence="5">
    <location>
        <position position="1"/>
    </location>
</feature>
<evidence type="ECO:0000313" key="5">
    <source>
        <dbReference type="EMBL" id="EEC48954.1"/>
    </source>
</evidence>
<dbReference type="SUPFAM" id="SSF46689">
    <property type="entry name" value="Homeodomain-like"/>
    <property type="match status" value="1"/>
</dbReference>
<reference evidence="6" key="2">
    <citation type="submission" date="2008-08" db="EMBL/GenBank/DDBJ databases">
        <authorList>
            <consortium name="Diatom Consortium"/>
            <person name="Grigoriev I."/>
            <person name="Grimwood J."/>
            <person name="Kuo A."/>
            <person name="Otillar R.P."/>
            <person name="Salamov A."/>
            <person name="Detter J.C."/>
            <person name="Lindquist E."/>
            <person name="Shapiro H."/>
            <person name="Lucas S."/>
            <person name="Glavina del Rio T."/>
            <person name="Pitluck S."/>
            <person name="Rokhsar D."/>
            <person name="Bowler C."/>
        </authorList>
    </citation>
    <scope>GENOME REANNOTATION</scope>
    <source>
        <strain evidence="6">CCAP 1055/1</strain>
    </source>
</reference>
<dbReference type="PANTHER" id="PTHR45614">
    <property type="entry name" value="MYB PROTEIN-RELATED"/>
    <property type="match status" value="1"/>
</dbReference>
<feature type="non-terminal residue" evidence="5">
    <location>
        <position position="106"/>
    </location>
</feature>
<dbReference type="KEGG" id="pti:PHATRDRAFT_6817"/>
<dbReference type="SMART" id="SM00717">
    <property type="entry name" value="SANT"/>
    <property type="match status" value="2"/>
</dbReference>
<dbReference type="HOGENOM" id="CLU_724559_0_0_1"/>
<gene>
    <name evidence="5" type="ORF">PHATRDRAFT_6817</name>
</gene>
<accession>B7FWB3</accession>
<dbReference type="InterPro" id="IPR001005">
    <property type="entry name" value="SANT/Myb"/>
</dbReference>
<dbReference type="InterPro" id="IPR017930">
    <property type="entry name" value="Myb_dom"/>
</dbReference>
<keyword evidence="6" id="KW-1185">Reference proteome</keyword>
<reference evidence="5 6" key="1">
    <citation type="journal article" date="2008" name="Nature">
        <title>The Phaeodactylum genome reveals the evolutionary history of diatom genomes.</title>
        <authorList>
            <person name="Bowler C."/>
            <person name="Allen A.E."/>
            <person name="Badger J.H."/>
            <person name="Grimwood J."/>
            <person name="Jabbari K."/>
            <person name="Kuo A."/>
            <person name="Maheswari U."/>
            <person name="Martens C."/>
            <person name="Maumus F."/>
            <person name="Otillar R.P."/>
            <person name="Rayko E."/>
            <person name="Salamov A."/>
            <person name="Vandepoele K."/>
            <person name="Beszteri B."/>
            <person name="Gruber A."/>
            <person name="Heijde M."/>
            <person name="Katinka M."/>
            <person name="Mock T."/>
            <person name="Valentin K."/>
            <person name="Verret F."/>
            <person name="Berges J.A."/>
            <person name="Brownlee C."/>
            <person name="Cadoret J.P."/>
            <person name="Chiovitti A."/>
            <person name="Choi C.J."/>
            <person name="Coesel S."/>
            <person name="De Martino A."/>
            <person name="Detter J.C."/>
            <person name="Durkin C."/>
            <person name="Falciatore A."/>
            <person name="Fournet J."/>
            <person name="Haruta M."/>
            <person name="Huysman M.J."/>
            <person name="Jenkins B.D."/>
            <person name="Jiroutova K."/>
            <person name="Jorgensen R.E."/>
            <person name="Joubert Y."/>
            <person name="Kaplan A."/>
            <person name="Kroger N."/>
            <person name="Kroth P.G."/>
            <person name="La Roche J."/>
            <person name="Lindquist E."/>
            <person name="Lommer M."/>
            <person name="Martin-Jezequel V."/>
            <person name="Lopez P.J."/>
            <person name="Lucas S."/>
            <person name="Mangogna M."/>
            <person name="McGinnis K."/>
            <person name="Medlin L.K."/>
            <person name="Montsant A."/>
            <person name="Oudot-Le Secq M.P."/>
            <person name="Napoli C."/>
            <person name="Obornik M."/>
            <person name="Parker M.S."/>
            <person name="Petit J.L."/>
            <person name="Porcel B.M."/>
            <person name="Poulsen N."/>
            <person name="Robison M."/>
            <person name="Rychlewski L."/>
            <person name="Rynearson T.A."/>
            <person name="Schmutz J."/>
            <person name="Shapiro H."/>
            <person name="Siaut M."/>
            <person name="Stanley M."/>
            <person name="Sussman M.R."/>
            <person name="Taylor A.R."/>
            <person name="Vardi A."/>
            <person name="von Dassow P."/>
            <person name="Vyverman W."/>
            <person name="Willis A."/>
            <person name="Wyrwicz L.S."/>
            <person name="Rokhsar D.S."/>
            <person name="Weissenbach J."/>
            <person name="Armbrust E.V."/>
            <person name="Green B.R."/>
            <person name="Van de Peer Y."/>
            <person name="Grigoriev I.V."/>
        </authorList>
    </citation>
    <scope>NUCLEOTIDE SEQUENCE [LARGE SCALE GENOMIC DNA]</scope>
    <source>
        <strain evidence="5 6">CCAP 1055/1</strain>
    </source>
</reference>
<dbReference type="SMR" id="B7FWB3"/>
<dbReference type="InParanoid" id="B7FWB3"/>
<evidence type="ECO:0000313" key="6">
    <source>
        <dbReference type="Proteomes" id="UP000000759"/>
    </source>
</evidence>
<dbReference type="FunFam" id="1.10.10.60:FF:000010">
    <property type="entry name" value="Transcriptional activator Myb isoform A"/>
    <property type="match status" value="1"/>
</dbReference>
<evidence type="ECO:0000256" key="2">
    <source>
        <dbReference type="ARBA" id="ARBA00023125"/>
    </source>
</evidence>
<feature type="domain" description="Myb-like" evidence="3">
    <location>
        <begin position="1"/>
        <end position="46"/>
    </location>
</feature>
<keyword evidence="2" id="KW-0238">DNA-binding</keyword>